<gene>
    <name evidence="2" type="ORF">ME3_116</name>
</gene>
<dbReference type="EMBL" id="KU935715">
    <property type="protein sequence ID" value="AND75277.1"/>
    <property type="molecule type" value="Genomic_DNA"/>
</dbReference>
<keyword evidence="3" id="KW-1185">Reference proteome</keyword>
<evidence type="ECO:0000259" key="1">
    <source>
        <dbReference type="Pfam" id="PF04324"/>
    </source>
</evidence>
<accession>A0A172Q0A3</accession>
<dbReference type="Proteomes" id="UP000225947">
    <property type="component" value="Segment"/>
</dbReference>
<protein>
    <submittedName>
        <fullName evidence="2">(2Fe-2S)-binding protein</fullName>
    </submittedName>
</protein>
<feature type="domain" description="BFD-like [2Fe-2S]-binding" evidence="1">
    <location>
        <begin position="2"/>
        <end position="45"/>
    </location>
</feature>
<dbReference type="InterPro" id="IPR007419">
    <property type="entry name" value="BFD-like_2Fe2S-bd_dom"/>
</dbReference>
<evidence type="ECO:0000313" key="2">
    <source>
        <dbReference type="EMBL" id="AND75277.1"/>
    </source>
</evidence>
<evidence type="ECO:0000313" key="3">
    <source>
        <dbReference type="Proteomes" id="UP000225947"/>
    </source>
</evidence>
<dbReference type="Pfam" id="PF04324">
    <property type="entry name" value="Fer2_BFD"/>
    <property type="match status" value="1"/>
</dbReference>
<reference evidence="3" key="1">
    <citation type="submission" date="2016-03" db="EMBL/GenBank/DDBJ databases">
        <title>Characterization of Acinetobacter baumannii phage vB_AbaM_ME3.</title>
        <authorList>
            <person name="Buttimer C.T.H."/>
            <person name="Elbreki M."/>
            <person name="Coffey A."/>
        </authorList>
    </citation>
    <scope>NUCLEOTIDE SEQUENCE [LARGE SCALE GENOMIC DNA]</scope>
</reference>
<proteinExistence type="predicted"/>
<organism evidence="2 3">
    <name type="scientific">Acinetobacter phage vB_AbaM_ME3</name>
    <dbReference type="NCBI Taxonomy" id="1837876"/>
    <lineage>
        <taxon>Viruses</taxon>
        <taxon>Duplodnaviria</taxon>
        <taxon>Heunggongvirae</taxon>
        <taxon>Uroviricota</taxon>
        <taxon>Caudoviricetes</taxon>
        <taxon>Metrivirus</taxon>
        <taxon>Metrivirus ME3</taxon>
    </lineage>
</organism>
<dbReference type="InterPro" id="IPR041854">
    <property type="entry name" value="BFD-like_2Fe2S-bd_dom_sf"/>
</dbReference>
<name>A0A172Q0A3_9CAUD</name>
<dbReference type="Gene3D" id="1.10.10.1100">
    <property type="entry name" value="BFD-like [2Fe-2S]-binding domain"/>
    <property type="match status" value="1"/>
</dbReference>
<sequence length="57" mass="6456">MYVCLCNPTTDKEIKRACNTVQTLNELKNKLNICKGCKSCAKEISIIYKETLLSKTN</sequence>